<gene>
    <name evidence="2" type="ORF">L484_013379</name>
</gene>
<organism evidence="2 3">
    <name type="scientific">Morus notabilis</name>
    <dbReference type="NCBI Taxonomy" id="981085"/>
    <lineage>
        <taxon>Eukaryota</taxon>
        <taxon>Viridiplantae</taxon>
        <taxon>Streptophyta</taxon>
        <taxon>Embryophyta</taxon>
        <taxon>Tracheophyta</taxon>
        <taxon>Spermatophyta</taxon>
        <taxon>Magnoliopsida</taxon>
        <taxon>eudicotyledons</taxon>
        <taxon>Gunneridae</taxon>
        <taxon>Pentapetalae</taxon>
        <taxon>rosids</taxon>
        <taxon>fabids</taxon>
        <taxon>Rosales</taxon>
        <taxon>Moraceae</taxon>
        <taxon>Moreae</taxon>
        <taxon>Morus</taxon>
    </lineage>
</organism>
<evidence type="ECO:0000313" key="2">
    <source>
        <dbReference type="EMBL" id="EXB60114.1"/>
    </source>
</evidence>
<proteinExistence type="predicted"/>
<evidence type="ECO:0000313" key="3">
    <source>
        <dbReference type="Proteomes" id="UP000030645"/>
    </source>
</evidence>
<protein>
    <submittedName>
        <fullName evidence="2">Uncharacterized protein</fullName>
    </submittedName>
</protein>
<keyword evidence="3" id="KW-1185">Reference proteome</keyword>
<accession>W9QYZ1</accession>
<evidence type="ECO:0000256" key="1">
    <source>
        <dbReference type="SAM" id="MobiDB-lite"/>
    </source>
</evidence>
<name>W9QYZ1_9ROSA</name>
<dbReference type="Proteomes" id="UP000030645">
    <property type="component" value="Unassembled WGS sequence"/>
</dbReference>
<sequence length="124" mass="14007">MQENKIPKSKLVMKTRSSEECGTARPRSGEGEGRCDGHISWRGGMARQRLVRKRGFATTGSSREKGAVRPRYGIATTRSSREKVWQHSDLPRKRSTIMRRYGKVRSRGGADEDLGEWEGASMRP</sequence>
<feature type="region of interest" description="Disordered" evidence="1">
    <location>
        <begin position="1"/>
        <end position="40"/>
    </location>
</feature>
<dbReference type="AlphaFoldDB" id="W9QYZ1"/>
<feature type="region of interest" description="Disordered" evidence="1">
    <location>
        <begin position="101"/>
        <end position="124"/>
    </location>
</feature>
<reference evidence="3" key="1">
    <citation type="submission" date="2013-01" db="EMBL/GenBank/DDBJ databases">
        <title>Draft Genome Sequence of a Mulberry Tree, Morus notabilis C.K. Schneid.</title>
        <authorList>
            <person name="He N."/>
            <person name="Zhao S."/>
        </authorList>
    </citation>
    <scope>NUCLEOTIDE SEQUENCE</scope>
</reference>
<dbReference type="EMBL" id="KE344393">
    <property type="protein sequence ID" value="EXB60114.1"/>
    <property type="molecule type" value="Genomic_DNA"/>
</dbReference>
<feature type="compositionally biased region" description="Basic and acidic residues" evidence="1">
    <location>
        <begin position="27"/>
        <end position="39"/>
    </location>
</feature>